<dbReference type="Gene3D" id="2.180.10.10">
    <property type="entry name" value="RHS repeat-associated core"/>
    <property type="match status" value="1"/>
</dbReference>
<evidence type="ECO:0000313" key="1">
    <source>
        <dbReference type="EMBL" id="MVF48066.1"/>
    </source>
</evidence>
<sequence>MKSRETYTCTLAHFSMDRGNSTMNATPIFRLYFYQNKSLISIKEHARTHSAFRNGEQPLALMDSSKTGDSCLIAINASHSVLNYQNTNQKKTNVYSPYGYDPAENSILELISFTGQALDSMTNCYALGAGHRNYSPILMRFLSPDSLSPFRDGGINTYAYCSSDPINYSDPSAQTRRVVSNIGVPRGGVKAQVFKRQAQASKDLSKRPPLQRDSVTHPIKGEKLISGDKRSVHFNKHLMPSNISHGVNDEPKSILKNKRTYSQNDIDIGSFNIFDQASRQNYANEHNIMILNTLPQGHPLQTAIQSEINLGNGSNSLATDNAAVRGEIPPLPPRLNPTT</sequence>
<dbReference type="NCBIfam" id="TIGR03696">
    <property type="entry name" value="Rhs_assc_core"/>
    <property type="match status" value="1"/>
</dbReference>
<name>A0A7X3JPK9_9PSED</name>
<gene>
    <name evidence="1" type="ORF">F9Z43_01630</name>
</gene>
<organism evidence="1 2">
    <name type="scientific">Pseudomonas monteilii</name>
    <dbReference type="NCBI Taxonomy" id="76759"/>
    <lineage>
        <taxon>Bacteria</taxon>
        <taxon>Pseudomonadati</taxon>
        <taxon>Pseudomonadota</taxon>
        <taxon>Gammaproteobacteria</taxon>
        <taxon>Pseudomonadales</taxon>
        <taxon>Pseudomonadaceae</taxon>
        <taxon>Pseudomonas</taxon>
    </lineage>
</organism>
<proteinExistence type="predicted"/>
<dbReference type="SUPFAM" id="SSF56399">
    <property type="entry name" value="ADP-ribosylation"/>
    <property type="match status" value="1"/>
</dbReference>
<dbReference type="InterPro" id="IPR022385">
    <property type="entry name" value="Rhs_assc_core"/>
</dbReference>
<accession>A0A7X3JPK9</accession>
<dbReference type="EMBL" id="WEIK01000001">
    <property type="protein sequence ID" value="MVF48066.1"/>
    <property type="molecule type" value="Genomic_DNA"/>
</dbReference>
<reference evidence="1 2" key="1">
    <citation type="submission" date="2019-10" db="EMBL/GenBank/DDBJ databases">
        <title>XDR Pseudomonas monteilii producing IMP-16 from LCR.</title>
        <authorList>
            <person name="Ballaben A."/>
            <person name="Doi Y."/>
        </authorList>
    </citation>
    <scope>NUCLEOTIDE SEQUENCE [LARGE SCALE GENOMIC DNA]</scope>
    <source>
        <strain evidence="1 2">597/14</strain>
    </source>
</reference>
<dbReference type="Proteomes" id="UP000440965">
    <property type="component" value="Unassembled WGS sequence"/>
</dbReference>
<evidence type="ECO:0000313" key="2">
    <source>
        <dbReference type="Proteomes" id="UP000440965"/>
    </source>
</evidence>
<protein>
    <submittedName>
        <fullName evidence="1">RHS repeat-associated core domain-containing protein</fullName>
    </submittedName>
</protein>
<dbReference type="AlphaFoldDB" id="A0A7X3JPK9"/>
<comment type="caution">
    <text evidence="1">The sequence shown here is derived from an EMBL/GenBank/DDBJ whole genome shotgun (WGS) entry which is preliminary data.</text>
</comment>